<keyword evidence="4" id="KW-0804">Transcription</keyword>
<dbReference type="PRINTS" id="PR00039">
    <property type="entry name" value="HTHLYSR"/>
</dbReference>
<dbReference type="InterPro" id="IPR005119">
    <property type="entry name" value="LysR_subst-bd"/>
</dbReference>
<evidence type="ECO:0000313" key="6">
    <source>
        <dbReference type="EMBL" id="PTD96068.1"/>
    </source>
</evidence>
<dbReference type="GO" id="GO:0000976">
    <property type="term" value="F:transcription cis-regulatory region binding"/>
    <property type="evidence" value="ECO:0007669"/>
    <property type="project" value="TreeGrafter"/>
</dbReference>
<feature type="domain" description="HTH lysR-type" evidence="5">
    <location>
        <begin position="5"/>
        <end position="62"/>
    </location>
</feature>
<accession>A0A2T4IE90</accession>
<protein>
    <submittedName>
        <fullName evidence="6">LysR family transcriptional regulator</fullName>
    </submittedName>
</protein>
<dbReference type="InterPro" id="IPR036390">
    <property type="entry name" value="WH_DNA-bd_sf"/>
</dbReference>
<evidence type="ECO:0000256" key="2">
    <source>
        <dbReference type="ARBA" id="ARBA00023015"/>
    </source>
</evidence>
<dbReference type="GO" id="GO:0003700">
    <property type="term" value="F:DNA-binding transcription factor activity"/>
    <property type="evidence" value="ECO:0007669"/>
    <property type="project" value="InterPro"/>
</dbReference>
<gene>
    <name evidence="6" type="ORF">C8261_10835</name>
</gene>
<evidence type="ECO:0000256" key="1">
    <source>
        <dbReference type="ARBA" id="ARBA00009437"/>
    </source>
</evidence>
<proteinExistence type="inferred from homology"/>
<comment type="caution">
    <text evidence="6">The sequence shown here is derived from an EMBL/GenBank/DDBJ whole genome shotgun (WGS) entry which is preliminary data.</text>
</comment>
<evidence type="ECO:0000313" key="7">
    <source>
        <dbReference type="Proteomes" id="UP000241193"/>
    </source>
</evidence>
<dbReference type="InterPro" id="IPR000847">
    <property type="entry name" value="LysR_HTH_N"/>
</dbReference>
<organism evidence="6 7">
    <name type="scientific">Pseudothauera lacus</name>
    <dbReference type="NCBI Taxonomy" id="2136175"/>
    <lineage>
        <taxon>Bacteria</taxon>
        <taxon>Pseudomonadati</taxon>
        <taxon>Pseudomonadota</taxon>
        <taxon>Betaproteobacteria</taxon>
        <taxon>Rhodocyclales</taxon>
        <taxon>Zoogloeaceae</taxon>
        <taxon>Pseudothauera</taxon>
    </lineage>
</organism>
<keyword evidence="2" id="KW-0805">Transcription regulation</keyword>
<dbReference type="FunFam" id="1.10.10.10:FF:000001">
    <property type="entry name" value="LysR family transcriptional regulator"/>
    <property type="match status" value="1"/>
</dbReference>
<dbReference type="PANTHER" id="PTHR30126">
    <property type="entry name" value="HTH-TYPE TRANSCRIPTIONAL REGULATOR"/>
    <property type="match status" value="1"/>
</dbReference>
<keyword evidence="3" id="KW-0238">DNA-binding</keyword>
<dbReference type="AlphaFoldDB" id="A0A2T4IE90"/>
<keyword evidence="7" id="KW-1185">Reference proteome</keyword>
<dbReference type="CDD" id="cd08419">
    <property type="entry name" value="PBP2_CbbR_RubisCO_like"/>
    <property type="match status" value="1"/>
</dbReference>
<reference evidence="6 7" key="1">
    <citation type="submission" date="2018-03" db="EMBL/GenBank/DDBJ databases">
        <authorList>
            <person name="Keele B.F."/>
        </authorList>
    </citation>
    <scope>NUCLEOTIDE SEQUENCE [LARGE SCALE GENOMIC DNA]</scope>
    <source>
        <strain evidence="6 7">D20</strain>
    </source>
</reference>
<dbReference type="Pfam" id="PF03466">
    <property type="entry name" value="LysR_substrate"/>
    <property type="match status" value="1"/>
</dbReference>
<evidence type="ECO:0000259" key="5">
    <source>
        <dbReference type="PROSITE" id="PS50931"/>
    </source>
</evidence>
<evidence type="ECO:0000256" key="4">
    <source>
        <dbReference type="ARBA" id="ARBA00023163"/>
    </source>
</evidence>
<dbReference type="SUPFAM" id="SSF53850">
    <property type="entry name" value="Periplasmic binding protein-like II"/>
    <property type="match status" value="1"/>
</dbReference>
<dbReference type="Gene3D" id="3.40.190.290">
    <property type="match status" value="1"/>
</dbReference>
<dbReference type="Proteomes" id="UP000241193">
    <property type="component" value="Unassembled WGS sequence"/>
</dbReference>
<dbReference type="PANTHER" id="PTHR30126:SF5">
    <property type="entry name" value="HTH-TYPE TRANSCRIPTIONAL ACTIVATOR CMPR"/>
    <property type="match status" value="1"/>
</dbReference>
<dbReference type="InterPro" id="IPR036388">
    <property type="entry name" value="WH-like_DNA-bd_sf"/>
</dbReference>
<dbReference type="Gene3D" id="1.10.10.10">
    <property type="entry name" value="Winged helix-like DNA-binding domain superfamily/Winged helix DNA-binding domain"/>
    <property type="match status" value="1"/>
</dbReference>
<reference evidence="6 7" key="2">
    <citation type="submission" date="2018-04" db="EMBL/GenBank/DDBJ databases">
        <title>Thauera lacus sp. nov., isolated from an saline lake in Inner Mongolia, China.</title>
        <authorList>
            <person name="Liang Q.-Y."/>
        </authorList>
    </citation>
    <scope>NUCLEOTIDE SEQUENCE [LARGE SCALE GENOMIC DNA]</scope>
    <source>
        <strain evidence="6 7">D20</strain>
    </source>
</reference>
<dbReference type="EMBL" id="PZKC01000008">
    <property type="protein sequence ID" value="PTD96068.1"/>
    <property type="molecule type" value="Genomic_DNA"/>
</dbReference>
<name>A0A2T4IE90_9RHOO</name>
<dbReference type="RefSeq" id="WP_107493728.1">
    <property type="nucleotide sequence ID" value="NZ_PZKC01000008.1"/>
</dbReference>
<sequence>MIHHWTLQQLRLFEAVARLRSFTRAAAELHLTQPAVSIQVKRLEESIGLALFEQVGKRLFLTRAGEEVFAAAGDVVARLRGLAGTVADMKGKVAGPLKVAAVSSTTYFIPDLLGRFLRAWPQVQPQLTVINRASVLDRLRANEDDFVIMGRVPKNLAVDVHPCLDNPLVPIAHPAHPLAGAHAIPLARFAAERFLMREQGSGTRAAIERLFAAEGLAAQVYIELGSSEAIKHGVMAGLGVSVMSLANLTLERQTARIAVLDVAGFPLRRTWHAVHLSGKRLSLTATTFLDFLLRTGRDADATAVLQENADPAAPPPVLA</sequence>
<dbReference type="SUPFAM" id="SSF46785">
    <property type="entry name" value="Winged helix' DNA-binding domain"/>
    <property type="match status" value="1"/>
</dbReference>
<dbReference type="OrthoDB" id="9785745at2"/>
<comment type="similarity">
    <text evidence="1">Belongs to the LysR transcriptional regulatory family.</text>
</comment>
<dbReference type="Pfam" id="PF00126">
    <property type="entry name" value="HTH_1"/>
    <property type="match status" value="1"/>
</dbReference>
<dbReference type="PROSITE" id="PS50931">
    <property type="entry name" value="HTH_LYSR"/>
    <property type="match status" value="1"/>
</dbReference>
<evidence type="ECO:0000256" key="3">
    <source>
        <dbReference type="ARBA" id="ARBA00023125"/>
    </source>
</evidence>